<keyword evidence="2" id="KW-1185">Reference proteome</keyword>
<evidence type="ECO:0000256" key="1">
    <source>
        <dbReference type="SAM" id="Phobius"/>
    </source>
</evidence>
<dbReference type="Proteomes" id="UP000036681">
    <property type="component" value="Unplaced"/>
</dbReference>
<organism evidence="2 3">
    <name type="scientific">Ascaris lumbricoides</name>
    <name type="common">Giant roundworm</name>
    <dbReference type="NCBI Taxonomy" id="6252"/>
    <lineage>
        <taxon>Eukaryota</taxon>
        <taxon>Metazoa</taxon>
        <taxon>Ecdysozoa</taxon>
        <taxon>Nematoda</taxon>
        <taxon>Chromadorea</taxon>
        <taxon>Rhabditida</taxon>
        <taxon>Spirurina</taxon>
        <taxon>Ascaridomorpha</taxon>
        <taxon>Ascaridoidea</taxon>
        <taxon>Ascarididae</taxon>
        <taxon>Ascaris</taxon>
    </lineage>
</organism>
<evidence type="ECO:0000313" key="2">
    <source>
        <dbReference type="Proteomes" id="UP000036681"/>
    </source>
</evidence>
<protein>
    <submittedName>
        <fullName evidence="3">Uncharacterized protein</fullName>
    </submittedName>
</protein>
<reference evidence="3" key="1">
    <citation type="submission" date="2017-02" db="UniProtKB">
        <authorList>
            <consortium name="WormBaseParasite"/>
        </authorList>
    </citation>
    <scope>IDENTIFICATION</scope>
</reference>
<feature type="transmembrane region" description="Helical" evidence="1">
    <location>
        <begin position="46"/>
        <end position="75"/>
    </location>
</feature>
<accession>A0A0M3IEW9</accession>
<dbReference type="AlphaFoldDB" id="A0A0M3IEW9"/>
<keyword evidence="1" id="KW-1133">Transmembrane helix</keyword>
<feature type="transmembrane region" description="Helical" evidence="1">
    <location>
        <begin position="17"/>
        <end position="34"/>
    </location>
</feature>
<keyword evidence="1" id="KW-0472">Membrane</keyword>
<evidence type="ECO:0000313" key="3">
    <source>
        <dbReference type="WBParaSite" id="ALUE_0001669201-mRNA-1"/>
    </source>
</evidence>
<sequence>MVDRTEGPPTDESDNRSAYAFRFLFLFLFLNRCRNYRIKMFTEIKIFIKIFFSLSLFLGASIMSIIQVFLMLFILSKRSLVQRRYSTQMITTPITESDVKRNISEGEMSMANNFHVNNPEFYAPISKRQLKPDERINNTSSSNKMTVY</sequence>
<proteinExistence type="predicted"/>
<dbReference type="WBParaSite" id="ALUE_0001669201-mRNA-1">
    <property type="protein sequence ID" value="ALUE_0001669201-mRNA-1"/>
    <property type="gene ID" value="ALUE_0001669201"/>
</dbReference>
<name>A0A0M3IEW9_ASCLU</name>
<keyword evidence="1" id="KW-0812">Transmembrane</keyword>